<evidence type="ECO:0000256" key="1">
    <source>
        <dbReference type="SAM" id="SignalP"/>
    </source>
</evidence>
<feature type="chain" id="PRO_5007897448" evidence="1">
    <location>
        <begin position="32"/>
        <end position="92"/>
    </location>
</feature>
<dbReference type="RefSeq" id="WP_062090605.1">
    <property type="nucleotide sequence ID" value="NZ_FCOK02000056.1"/>
</dbReference>
<dbReference type="Proteomes" id="UP000054683">
    <property type="component" value="Unassembled WGS sequence"/>
</dbReference>
<evidence type="ECO:0000313" key="3">
    <source>
        <dbReference type="Proteomes" id="UP000054683"/>
    </source>
</evidence>
<evidence type="ECO:0000313" key="2">
    <source>
        <dbReference type="EMBL" id="SAP34771.1"/>
    </source>
</evidence>
<keyword evidence="1" id="KW-0732">Signal</keyword>
<feature type="signal peptide" evidence="1">
    <location>
        <begin position="1"/>
        <end position="31"/>
    </location>
</feature>
<proteinExistence type="predicted"/>
<dbReference type="OrthoDB" id="9135328at2"/>
<protein>
    <submittedName>
        <fullName evidence="2">Uncharacterized protein</fullName>
    </submittedName>
</protein>
<accession>A0A168GWR6</accession>
<reference evidence="2 3" key="1">
    <citation type="submission" date="2016-01" db="EMBL/GenBank/DDBJ databases">
        <authorList>
            <person name="McClelland M."/>
            <person name="Jain A."/>
            <person name="Saraogi P."/>
            <person name="Mendelson R."/>
            <person name="Westerman R."/>
            <person name="SanMiguel P."/>
            <person name="Csonka L."/>
        </authorList>
    </citation>
    <scope>NUCLEOTIDE SEQUENCE [LARGE SCALE GENOMIC DNA]</scope>
    <source>
        <strain evidence="2">LMG 27134</strain>
    </source>
</reference>
<sequence length="92" mass="9978">MSLHVRSSRSVFATVSLIALAGLFQISPSMAATSVDPGIYSGAPFVFKADRGIFSAVPTQQIDKRIFSPTRSTTGTHVPTFVQDDVRLRHDL</sequence>
<name>A0A168GWR6_9BURK</name>
<dbReference type="EMBL" id="FCOK02000056">
    <property type="protein sequence ID" value="SAP34771.1"/>
    <property type="molecule type" value="Genomic_DNA"/>
</dbReference>
<gene>
    <name evidence="2" type="ORF">AWB69_06328</name>
</gene>
<organism evidence="2 3">
    <name type="scientific">Caballeronia udeis</name>
    <dbReference type="NCBI Taxonomy" id="1232866"/>
    <lineage>
        <taxon>Bacteria</taxon>
        <taxon>Pseudomonadati</taxon>
        <taxon>Pseudomonadota</taxon>
        <taxon>Betaproteobacteria</taxon>
        <taxon>Burkholderiales</taxon>
        <taxon>Burkholderiaceae</taxon>
        <taxon>Caballeronia</taxon>
    </lineage>
</organism>
<dbReference type="AlphaFoldDB" id="A0A168GWR6"/>